<dbReference type="AlphaFoldDB" id="A0A0K0DFJ4"/>
<accession>A0A0K0DFJ4</accession>
<dbReference type="Proteomes" id="UP000035642">
    <property type="component" value="Unassembled WGS sequence"/>
</dbReference>
<keyword evidence="1" id="KW-1185">Reference proteome</keyword>
<dbReference type="WBParaSite" id="ACAC_0000973901-mRNA-1">
    <property type="protein sequence ID" value="ACAC_0000973901-mRNA-1"/>
    <property type="gene ID" value="ACAC_0000973901"/>
</dbReference>
<reference evidence="1" key="1">
    <citation type="submission" date="2012-09" db="EMBL/GenBank/DDBJ databases">
        <authorList>
            <person name="Martin A.A."/>
        </authorList>
    </citation>
    <scope>NUCLEOTIDE SEQUENCE</scope>
</reference>
<name>A0A0K0DFJ4_ANGCA</name>
<evidence type="ECO:0000313" key="1">
    <source>
        <dbReference type="Proteomes" id="UP000035642"/>
    </source>
</evidence>
<sequence>MTRTKVRERRRGSVCCVEGAPAAGRQLGLRGRAEWVAGDVVGSATANRRPRCDSIASPLRRRTDTAGAGRLATVTTAAAAARHLQPFVHS</sequence>
<evidence type="ECO:0000313" key="2">
    <source>
        <dbReference type="WBParaSite" id="ACAC_0000973901-mRNA-1"/>
    </source>
</evidence>
<reference evidence="2" key="2">
    <citation type="submission" date="2017-02" db="UniProtKB">
        <authorList>
            <consortium name="WormBaseParasite"/>
        </authorList>
    </citation>
    <scope>IDENTIFICATION</scope>
</reference>
<organism evidence="1 2">
    <name type="scientific">Angiostrongylus cantonensis</name>
    <name type="common">Rat lungworm</name>
    <dbReference type="NCBI Taxonomy" id="6313"/>
    <lineage>
        <taxon>Eukaryota</taxon>
        <taxon>Metazoa</taxon>
        <taxon>Ecdysozoa</taxon>
        <taxon>Nematoda</taxon>
        <taxon>Chromadorea</taxon>
        <taxon>Rhabditida</taxon>
        <taxon>Rhabditina</taxon>
        <taxon>Rhabditomorpha</taxon>
        <taxon>Strongyloidea</taxon>
        <taxon>Metastrongylidae</taxon>
        <taxon>Angiostrongylus</taxon>
    </lineage>
</organism>
<protein>
    <submittedName>
        <fullName evidence="2">Uncharacterized protein</fullName>
    </submittedName>
</protein>
<proteinExistence type="predicted"/>